<protein>
    <submittedName>
        <fullName evidence="2">Uncharacterized protein</fullName>
    </submittedName>
</protein>
<evidence type="ECO:0000256" key="1">
    <source>
        <dbReference type="SAM" id="SignalP"/>
    </source>
</evidence>
<gene>
    <name evidence="2" type="ORF">CSSPJE1EN2_LOCUS9513</name>
</gene>
<keyword evidence="1" id="KW-0732">Signal</keyword>
<evidence type="ECO:0000313" key="2">
    <source>
        <dbReference type="EMBL" id="CAK9866518.1"/>
    </source>
</evidence>
<accession>A0ABP1AVI0</accession>
<feature type="chain" id="PRO_5046573146" evidence="1">
    <location>
        <begin position="16"/>
        <end position="165"/>
    </location>
</feature>
<name>A0ABP1AVI0_9BRYO</name>
<dbReference type="EMBL" id="OZ023717">
    <property type="protein sequence ID" value="CAK9866518.1"/>
    <property type="molecule type" value="Genomic_DNA"/>
</dbReference>
<proteinExistence type="predicted"/>
<reference evidence="2" key="1">
    <citation type="submission" date="2024-03" db="EMBL/GenBank/DDBJ databases">
        <authorList>
            <consortium name="ELIXIR-Norway"/>
            <consortium name="Elixir Norway"/>
        </authorList>
    </citation>
    <scope>NUCLEOTIDE SEQUENCE</scope>
</reference>
<organism evidence="2 3">
    <name type="scientific">Sphagnum jensenii</name>
    <dbReference type="NCBI Taxonomy" id="128206"/>
    <lineage>
        <taxon>Eukaryota</taxon>
        <taxon>Viridiplantae</taxon>
        <taxon>Streptophyta</taxon>
        <taxon>Embryophyta</taxon>
        <taxon>Bryophyta</taxon>
        <taxon>Sphagnophytina</taxon>
        <taxon>Sphagnopsida</taxon>
        <taxon>Sphagnales</taxon>
        <taxon>Sphagnaceae</taxon>
        <taxon>Sphagnum</taxon>
    </lineage>
</organism>
<feature type="signal peptide" evidence="1">
    <location>
        <begin position="1"/>
        <end position="15"/>
    </location>
</feature>
<evidence type="ECO:0000313" key="3">
    <source>
        <dbReference type="Proteomes" id="UP001497522"/>
    </source>
</evidence>
<sequence>MAFNVAPLLCPFIIALDIFTLKKDIAKMHYSNAELNVPDKAPLVVYQVVSQAVETLANAPKQKGRKLNLHLTGFEVKEGKTENELMQQLNTELLQGQMRLRVKVVVVAKQQQPATLRASTSTTSTRPDAMLFKFVTSEDYQVALRGCKGLVGTKLGLDEDLTPTQ</sequence>
<dbReference type="Proteomes" id="UP001497522">
    <property type="component" value="Chromosome 16"/>
</dbReference>
<keyword evidence="3" id="KW-1185">Reference proteome</keyword>